<sequence>MSLESWAICSAAAAAVAIGFAAQPANADQFDVSSSGTGFFVNDQGWAVTNAHVVEGCTSISVPQLGDGSDLAVDKQNDLAVFRLSTGAGKPHLPLRHSQPRLGEDIAAYGFPLSGLLSDSIKVTTGNINSLVGMENDTRYLQVSTPLQPGNSGGPIVDQWGSIIGVSTAVLGSKFTSETGIAVQNVNFAIRSNVVELFLQSRSIQFDAADAAADAKPLSTADLSDKVVPSVVQVLCHGAEKPLANADPSPTTAEVPSVQSGTSSNETVKEAAVAVIRNLIERDSSDAWSSLQAVANVYADTVSYYGKQRPLSEVLADKRDYFARWPERAYRIRNESLMVTCANGACMVSGIYDWAVRSIPRNKQARGAARFSYAISLGPNPKIISEAGNVLKQ</sequence>
<reference evidence="4" key="1">
    <citation type="submission" date="2018-06" db="EMBL/GenBank/DDBJ databases">
        <authorList>
            <person name="Helene L.C."/>
            <person name="Dall'Agnol R."/>
            <person name="Delamuta J.R."/>
            <person name="Hungria M."/>
        </authorList>
    </citation>
    <scope>NUCLEOTIDE SEQUENCE [LARGE SCALE GENOMIC DNA]</scope>
    <source>
        <strain evidence="4">CNPSo 3140</strain>
    </source>
</reference>
<feature type="compositionally biased region" description="Polar residues" evidence="1">
    <location>
        <begin position="248"/>
        <end position="264"/>
    </location>
</feature>
<dbReference type="PRINTS" id="PR00834">
    <property type="entry name" value="PROTEASES2C"/>
</dbReference>
<dbReference type="Proteomes" id="UP000251956">
    <property type="component" value="Unassembled WGS sequence"/>
</dbReference>
<dbReference type="InterPro" id="IPR043504">
    <property type="entry name" value="Peptidase_S1_PA_chymotrypsin"/>
</dbReference>
<evidence type="ECO:0000256" key="2">
    <source>
        <dbReference type="SAM" id="SignalP"/>
    </source>
</evidence>
<name>A0A330GR85_9HYPH</name>
<dbReference type="InterPro" id="IPR001940">
    <property type="entry name" value="Peptidase_S1C"/>
</dbReference>
<reference evidence="3 4" key="2">
    <citation type="submission" date="2018-07" db="EMBL/GenBank/DDBJ databases">
        <title>Diversity of Mesorhizobium strains in Brazil.</title>
        <authorList>
            <person name="Helene L.C.F."/>
            <person name="Dall'Agnol R."/>
            <person name="Delamuta J.R.M."/>
            <person name="Hungria M."/>
        </authorList>
    </citation>
    <scope>NUCLEOTIDE SEQUENCE [LARGE SCALE GENOMIC DNA]</scope>
    <source>
        <strain evidence="3 4">CNPSo 3140</strain>
    </source>
</reference>
<dbReference type="RefSeq" id="WP_112131110.1">
    <property type="nucleotide sequence ID" value="NZ_QMBQ01000012.1"/>
</dbReference>
<evidence type="ECO:0000313" key="4">
    <source>
        <dbReference type="Proteomes" id="UP000251956"/>
    </source>
</evidence>
<feature type="region of interest" description="Disordered" evidence="1">
    <location>
        <begin position="242"/>
        <end position="264"/>
    </location>
</feature>
<dbReference type="PANTHER" id="PTHR43019">
    <property type="entry name" value="SERINE ENDOPROTEASE DEGS"/>
    <property type="match status" value="1"/>
</dbReference>
<accession>A0A330GR85</accession>
<organism evidence="3 4">
    <name type="scientific">Mesorhizobium atlanticum</name>
    <dbReference type="NCBI Taxonomy" id="2233532"/>
    <lineage>
        <taxon>Bacteria</taxon>
        <taxon>Pseudomonadati</taxon>
        <taxon>Pseudomonadota</taxon>
        <taxon>Alphaproteobacteria</taxon>
        <taxon>Hyphomicrobiales</taxon>
        <taxon>Phyllobacteriaceae</taxon>
        <taxon>Mesorhizobium</taxon>
    </lineage>
</organism>
<dbReference type="Pfam" id="PF13365">
    <property type="entry name" value="Trypsin_2"/>
    <property type="match status" value="1"/>
</dbReference>
<dbReference type="GO" id="GO:0006508">
    <property type="term" value="P:proteolysis"/>
    <property type="evidence" value="ECO:0007669"/>
    <property type="project" value="InterPro"/>
</dbReference>
<keyword evidence="2" id="KW-0732">Signal</keyword>
<feature type="signal peptide" evidence="2">
    <location>
        <begin position="1"/>
        <end position="27"/>
    </location>
</feature>
<dbReference type="OrthoDB" id="1522627at2"/>
<evidence type="ECO:0008006" key="5">
    <source>
        <dbReference type="Google" id="ProtNLM"/>
    </source>
</evidence>
<dbReference type="GO" id="GO:0004252">
    <property type="term" value="F:serine-type endopeptidase activity"/>
    <property type="evidence" value="ECO:0007669"/>
    <property type="project" value="InterPro"/>
</dbReference>
<evidence type="ECO:0000313" key="3">
    <source>
        <dbReference type="EMBL" id="RAZ71810.1"/>
    </source>
</evidence>
<feature type="chain" id="PRO_5016434349" description="Serine protease" evidence="2">
    <location>
        <begin position="28"/>
        <end position="393"/>
    </location>
</feature>
<comment type="caution">
    <text evidence="3">The sequence shown here is derived from an EMBL/GenBank/DDBJ whole genome shotgun (WGS) entry which is preliminary data.</text>
</comment>
<dbReference type="EMBL" id="QMBQ01000012">
    <property type="protein sequence ID" value="RAZ71810.1"/>
    <property type="molecule type" value="Genomic_DNA"/>
</dbReference>
<protein>
    <recommendedName>
        <fullName evidence="5">Serine protease</fullName>
    </recommendedName>
</protein>
<dbReference type="AlphaFoldDB" id="A0A330GR85"/>
<evidence type="ECO:0000256" key="1">
    <source>
        <dbReference type="SAM" id="MobiDB-lite"/>
    </source>
</evidence>
<gene>
    <name evidence="3" type="ORF">DPM35_30050</name>
</gene>
<keyword evidence="4" id="KW-1185">Reference proteome</keyword>
<dbReference type="InterPro" id="IPR009003">
    <property type="entry name" value="Peptidase_S1_PA"/>
</dbReference>
<dbReference type="PANTHER" id="PTHR43019:SF23">
    <property type="entry name" value="PROTEASE DO-LIKE 5, CHLOROPLASTIC"/>
    <property type="match status" value="1"/>
</dbReference>
<dbReference type="Gene3D" id="2.40.10.10">
    <property type="entry name" value="Trypsin-like serine proteases"/>
    <property type="match status" value="2"/>
</dbReference>
<dbReference type="SUPFAM" id="SSF50494">
    <property type="entry name" value="Trypsin-like serine proteases"/>
    <property type="match status" value="1"/>
</dbReference>
<proteinExistence type="predicted"/>